<dbReference type="PANTHER" id="PTHR13696">
    <property type="entry name" value="P-LOOP CONTAINING NUCLEOSIDE TRIPHOSPHATE HYDROLASE"/>
    <property type="match status" value="1"/>
</dbReference>
<dbReference type="SUPFAM" id="SSF52540">
    <property type="entry name" value="P-loop containing nucleoside triphosphate hydrolases"/>
    <property type="match status" value="1"/>
</dbReference>
<accession>A0A455SH70</accession>
<dbReference type="Gene3D" id="3.40.50.300">
    <property type="entry name" value="P-loop containing nucleotide triphosphate hydrolases"/>
    <property type="match status" value="1"/>
</dbReference>
<dbReference type="PANTHER" id="PTHR13696:SF52">
    <property type="entry name" value="PARA FAMILY PROTEIN CT_582"/>
    <property type="match status" value="1"/>
</dbReference>
<gene>
    <name evidence="3" type="primary">parA</name>
    <name evidence="3" type="ORF">KTC_14590</name>
</gene>
<organism evidence="3">
    <name type="scientific">Thermosporothrix sp. COM3</name>
    <dbReference type="NCBI Taxonomy" id="2490863"/>
    <lineage>
        <taxon>Bacteria</taxon>
        <taxon>Bacillati</taxon>
        <taxon>Chloroflexota</taxon>
        <taxon>Ktedonobacteria</taxon>
        <taxon>Ktedonobacterales</taxon>
        <taxon>Thermosporotrichaceae</taxon>
        <taxon>Thermosporothrix</taxon>
    </lineage>
</organism>
<evidence type="ECO:0000259" key="2">
    <source>
        <dbReference type="Pfam" id="PF13411"/>
    </source>
</evidence>
<feature type="domain" description="CobQ/CobB/MinD/ParA nucleotide binding" evidence="1">
    <location>
        <begin position="93"/>
        <end position="349"/>
    </location>
</feature>
<name>A0A455SH70_9CHLR</name>
<dbReference type="GO" id="GO:0006355">
    <property type="term" value="P:regulation of DNA-templated transcription"/>
    <property type="evidence" value="ECO:0007669"/>
    <property type="project" value="InterPro"/>
</dbReference>
<protein>
    <submittedName>
        <fullName evidence="3">Chromosome partitioning protein ParA</fullName>
    </submittedName>
</protein>
<proteinExistence type="predicted"/>
<dbReference type="InterPro" id="IPR027417">
    <property type="entry name" value="P-loop_NTPase"/>
</dbReference>
<dbReference type="GO" id="GO:0003677">
    <property type="term" value="F:DNA binding"/>
    <property type="evidence" value="ECO:0007669"/>
    <property type="project" value="InterPro"/>
</dbReference>
<reference evidence="3" key="1">
    <citation type="submission" date="2018-12" db="EMBL/GenBank/DDBJ databases">
        <title>Novel natural products biosynthetic potential of the class Ktedonobacteria.</title>
        <authorList>
            <person name="Zheng Y."/>
            <person name="Saitou A."/>
            <person name="Wang C.M."/>
            <person name="Toyoda A."/>
            <person name="Minakuchi Y."/>
            <person name="Sekiguchi Y."/>
            <person name="Ueda K."/>
            <person name="Takano H."/>
            <person name="Sakai Y."/>
            <person name="Yokota A."/>
            <person name="Yabe S."/>
        </authorList>
    </citation>
    <scope>NUCLEOTIDE SEQUENCE</scope>
    <source>
        <strain evidence="3">COM3</strain>
    </source>
</reference>
<dbReference type="Pfam" id="PF13411">
    <property type="entry name" value="MerR_1"/>
    <property type="match status" value="1"/>
</dbReference>
<dbReference type="InterPro" id="IPR050678">
    <property type="entry name" value="DNA_Partitioning_ATPase"/>
</dbReference>
<dbReference type="InterPro" id="IPR009061">
    <property type="entry name" value="DNA-bd_dom_put_sf"/>
</dbReference>
<dbReference type="Pfam" id="PF01656">
    <property type="entry name" value="CbiA"/>
    <property type="match status" value="1"/>
</dbReference>
<sequence>MVSMEEKIYKPREFARLIGHSVFTLQRWDRLGILKAKRSPTNRRYYTHQQYLDFLGKREAYPHSEDPHLEESAYTAQSSHYHAFQRRKQMRIITIYNKKGGTGKTSCATNLAANLAALGFKVALLDGDEQANASMLTLPHRYQRPTLTHVVSENVPLLDAMYQARRNLWIVPADMHLTRAVEYIHGQQDFDVLCDRVDDLQADLEESASEELPWWNKPEVRPRDFKIEPTTQEEFHTHPDYLDFLIFDNPPNPNALTTAMLYASQEVLIPVELEEYAYQGLAQMFEDIQRKFRRRQQKLKITGIVPFKVNHTGALTVDYLSSVWRAFPTLTTFSVHTDKTIPNAQAYQKTSFEEDRSSRGAKELFALALRIAGYQGKIVGFDDCKHCAHARELAQQAEVVEV</sequence>
<dbReference type="Gene3D" id="1.10.1660.10">
    <property type="match status" value="1"/>
</dbReference>
<dbReference type="SUPFAM" id="SSF46955">
    <property type="entry name" value="Putative DNA-binding domain"/>
    <property type="match status" value="1"/>
</dbReference>
<evidence type="ECO:0000313" key="3">
    <source>
        <dbReference type="EMBL" id="BBH86708.1"/>
    </source>
</evidence>
<dbReference type="AlphaFoldDB" id="A0A455SH70"/>
<dbReference type="EMBL" id="AP019376">
    <property type="protein sequence ID" value="BBH86708.1"/>
    <property type="molecule type" value="Genomic_DNA"/>
</dbReference>
<dbReference type="CDD" id="cd02042">
    <property type="entry name" value="ParAB_family"/>
    <property type="match status" value="1"/>
</dbReference>
<dbReference type="InterPro" id="IPR002586">
    <property type="entry name" value="CobQ/CobB/MinD/ParA_Nub-bd_dom"/>
</dbReference>
<feature type="domain" description="HTH merR-type" evidence="2">
    <location>
        <begin position="9"/>
        <end position="51"/>
    </location>
</feature>
<dbReference type="InterPro" id="IPR000551">
    <property type="entry name" value="MerR-type_HTH_dom"/>
</dbReference>
<evidence type="ECO:0000259" key="1">
    <source>
        <dbReference type="Pfam" id="PF01656"/>
    </source>
</evidence>